<comment type="caution">
    <text evidence="2">The sequence shown here is derived from an EMBL/GenBank/DDBJ whole genome shotgun (WGS) entry which is preliminary data.</text>
</comment>
<organism evidence="2 3">
    <name type="scientific">Ramazzottius varieornatus</name>
    <name type="common">Water bear</name>
    <name type="synonym">Tardigrade</name>
    <dbReference type="NCBI Taxonomy" id="947166"/>
    <lineage>
        <taxon>Eukaryota</taxon>
        <taxon>Metazoa</taxon>
        <taxon>Ecdysozoa</taxon>
        <taxon>Tardigrada</taxon>
        <taxon>Eutardigrada</taxon>
        <taxon>Parachela</taxon>
        <taxon>Hypsibioidea</taxon>
        <taxon>Ramazzottiidae</taxon>
        <taxon>Ramazzottius</taxon>
    </lineage>
</organism>
<proteinExistence type="predicted"/>
<keyword evidence="3" id="KW-1185">Reference proteome</keyword>
<reference evidence="2 3" key="1">
    <citation type="journal article" date="2016" name="Nat. Commun.">
        <title>Extremotolerant tardigrade genome and improved radiotolerance of human cultured cells by tardigrade-unique protein.</title>
        <authorList>
            <person name="Hashimoto T."/>
            <person name="Horikawa D.D."/>
            <person name="Saito Y."/>
            <person name="Kuwahara H."/>
            <person name="Kozuka-Hata H."/>
            <person name="Shin-I T."/>
            <person name="Minakuchi Y."/>
            <person name="Ohishi K."/>
            <person name="Motoyama A."/>
            <person name="Aizu T."/>
            <person name="Enomoto A."/>
            <person name="Kondo K."/>
            <person name="Tanaka S."/>
            <person name="Hara Y."/>
            <person name="Koshikawa S."/>
            <person name="Sagara H."/>
            <person name="Miura T."/>
            <person name="Yokobori S."/>
            <person name="Miyagawa K."/>
            <person name="Suzuki Y."/>
            <person name="Kubo T."/>
            <person name="Oyama M."/>
            <person name="Kohara Y."/>
            <person name="Fujiyama A."/>
            <person name="Arakawa K."/>
            <person name="Katayama T."/>
            <person name="Toyoda A."/>
            <person name="Kunieda T."/>
        </authorList>
    </citation>
    <scope>NUCLEOTIDE SEQUENCE [LARGE SCALE GENOMIC DNA]</scope>
    <source>
        <strain evidence="2 3">YOKOZUNA-1</strain>
    </source>
</reference>
<dbReference type="EMBL" id="BDGG01000016">
    <property type="protein sequence ID" value="GAV07963.1"/>
    <property type="molecule type" value="Genomic_DNA"/>
</dbReference>
<feature type="compositionally biased region" description="Basic residues" evidence="1">
    <location>
        <begin position="454"/>
        <end position="470"/>
    </location>
</feature>
<evidence type="ECO:0000313" key="3">
    <source>
        <dbReference type="Proteomes" id="UP000186922"/>
    </source>
</evidence>
<sequence length="470" mass="52793">MAKQTVEIRFAAWKQAPLLAELFHAKKDCDLILVPALISEASVLGDASNALEQLFKSGDTIQSEEIQCHSLLILNYSELVRSLVQNGKSRKRRLVVEATGAVSEGSGYIVDIPDIRYDMLSLWIQAMYTGLAEVEQDQLQVFLAAGKILKVEYTAFLAIADSVTGVNATSHPDLSPVFYLDLIKFLSDASRAEKSKVANPDATKRHDQLNLAAKWVAIEFLRLVSEGGDVEAALKQYLPSVIDRHWWHMLYVMQGKSDLLRGTKYLVNDVGERRFFTTKDEAKDTAKKNDEEKPLSFSVWRFQIVKMFTLWEKEYQEHLDDTPLRKFCYDMIQKISLTEVERITVVVLHFEHKDLSRHGQWLLPLKSVMEAKTAPSSTAKPEEVVTPRKAPAEPEKVAVITVASPMMLPNQARDGSAEIGSGIGFHTTLSKKPRPSPAERAESEEFQPMSTTMSKKRAGSARADKKRGRK</sequence>
<dbReference type="Proteomes" id="UP000186922">
    <property type="component" value="Unassembled WGS sequence"/>
</dbReference>
<dbReference type="CDD" id="cd18186">
    <property type="entry name" value="BTB_POZ_ZBTB_KLHL-like"/>
    <property type="match status" value="1"/>
</dbReference>
<feature type="region of interest" description="Disordered" evidence="1">
    <location>
        <begin position="411"/>
        <end position="470"/>
    </location>
</feature>
<accession>A0A1D1W592</accession>
<evidence type="ECO:0000256" key="1">
    <source>
        <dbReference type="SAM" id="MobiDB-lite"/>
    </source>
</evidence>
<name>A0A1D1W592_RAMVA</name>
<dbReference type="AlphaFoldDB" id="A0A1D1W592"/>
<dbReference type="InterPro" id="IPR011333">
    <property type="entry name" value="SKP1/BTB/POZ_sf"/>
</dbReference>
<gene>
    <name evidence="2" type="primary">RvY_17736-1</name>
    <name evidence="2" type="synonym">RvY_17736.1</name>
    <name evidence="2" type="ORF">RvY_17736</name>
</gene>
<protein>
    <submittedName>
        <fullName evidence="2">Uncharacterized protein</fullName>
    </submittedName>
</protein>
<dbReference type="Gene3D" id="3.30.710.10">
    <property type="entry name" value="Potassium Channel Kv1.1, Chain A"/>
    <property type="match status" value="1"/>
</dbReference>
<evidence type="ECO:0000313" key="2">
    <source>
        <dbReference type="EMBL" id="GAV07963.1"/>
    </source>
</evidence>